<proteinExistence type="inferred from homology"/>
<dbReference type="InterPro" id="IPR036390">
    <property type="entry name" value="WH_DNA-bd_sf"/>
</dbReference>
<dbReference type="GeneID" id="96604430"/>
<evidence type="ECO:0000313" key="6">
    <source>
        <dbReference type="EMBL" id="AIQ89870.1"/>
    </source>
</evidence>
<dbReference type="HOGENOM" id="CLU_039613_16_4_5"/>
<dbReference type="RefSeq" id="WP_043379578.1">
    <property type="nucleotide sequence ID" value="NZ_CP003811.1"/>
</dbReference>
<dbReference type="STRING" id="693986.MOC_2115"/>
<keyword evidence="7" id="KW-1185">Reference proteome</keyword>
<reference evidence="6 7" key="1">
    <citation type="journal article" date="2014" name="PLoS ONE">
        <title>Genome Information of Methylobacterium oryzae, a Plant-Probiotic Methylotroph in the Phyllosphere.</title>
        <authorList>
            <person name="Kwak M.J."/>
            <person name="Jeong H."/>
            <person name="Madhaiyan M."/>
            <person name="Lee Y."/>
            <person name="Sa T.M."/>
            <person name="Oh T.K."/>
            <person name="Kim J.F."/>
        </authorList>
    </citation>
    <scope>NUCLEOTIDE SEQUENCE [LARGE SCALE GENOMIC DNA]</scope>
    <source>
        <strain evidence="6 7">CBMB20</strain>
    </source>
</reference>
<dbReference type="KEGG" id="mor:MOC_2115"/>
<dbReference type="CDD" id="cd08422">
    <property type="entry name" value="PBP2_CrgA_like"/>
    <property type="match status" value="1"/>
</dbReference>
<dbReference type="SUPFAM" id="SSF53850">
    <property type="entry name" value="Periplasmic binding protein-like II"/>
    <property type="match status" value="1"/>
</dbReference>
<dbReference type="Proteomes" id="UP000029492">
    <property type="component" value="Chromosome"/>
</dbReference>
<evidence type="ECO:0000313" key="7">
    <source>
        <dbReference type="Proteomes" id="UP000029492"/>
    </source>
</evidence>
<sequence>MNDQSDLEIFARVVRTGSLTRAGSELGLSVAVVSKRLKRLEERLAVRLLHRTTRRLAPTDIGAAFFERIAPIVDAIAEAESLVSQNATRARGTLRVTAPSSFGRLHIVPHLGAFFALHPDLVLNLELSDDFESIIERGYDLAIRVGALESSGLTAVRLAPVRRVLCARPSYLDAAGRPQTLDDLRGHVCLATENQNPWRLIGPEGPCTVTASGPLRTHSNEVVREAVIGGLGIALRSTWDVHAELRGGLLEVVLPAYTAAASAGIFAVYPSRAFVPAKTRAFIAFLKQTYRSSGAWTEG</sequence>
<accession>A0A089NTP1</accession>
<dbReference type="PANTHER" id="PTHR30537:SF5">
    <property type="entry name" value="HTH-TYPE TRANSCRIPTIONAL ACTIVATOR TTDR-RELATED"/>
    <property type="match status" value="1"/>
</dbReference>
<dbReference type="SUPFAM" id="SSF46785">
    <property type="entry name" value="Winged helix' DNA-binding domain"/>
    <property type="match status" value="1"/>
</dbReference>
<name>A0A089NTP1_9HYPH</name>
<dbReference type="GO" id="GO:0003700">
    <property type="term" value="F:DNA-binding transcription factor activity"/>
    <property type="evidence" value="ECO:0007669"/>
    <property type="project" value="InterPro"/>
</dbReference>
<evidence type="ECO:0000256" key="3">
    <source>
        <dbReference type="ARBA" id="ARBA00023125"/>
    </source>
</evidence>
<dbReference type="PROSITE" id="PS50931">
    <property type="entry name" value="HTH_LYSR"/>
    <property type="match status" value="1"/>
</dbReference>
<evidence type="ECO:0000256" key="2">
    <source>
        <dbReference type="ARBA" id="ARBA00023015"/>
    </source>
</evidence>
<dbReference type="Gene3D" id="3.40.190.290">
    <property type="match status" value="1"/>
</dbReference>
<protein>
    <submittedName>
        <fullName evidence="6">LysR family transcriptional regulator</fullName>
    </submittedName>
</protein>
<keyword evidence="2" id="KW-0805">Transcription regulation</keyword>
<dbReference type="Pfam" id="PF00126">
    <property type="entry name" value="HTH_1"/>
    <property type="match status" value="1"/>
</dbReference>
<dbReference type="InterPro" id="IPR036388">
    <property type="entry name" value="WH-like_DNA-bd_sf"/>
</dbReference>
<dbReference type="GO" id="GO:0003677">
    <property type="term" value="F:DNA binding"/>
    <property type="evidence" value="ECO:0007669"/>
    <property type="project" value="UniProtKB-KW"/>
</dbReference>
<evidence type="ECO:0000256" key="4">
    <source>
        <dbReference type="ARBA" id="ARBA00023163"/>
    </source>
</evidence>
<dbReference type="InterPro" id="IPR005119">
    <property type="entry name" value="LysR_subst-bd"/>
</dbReference>
<dbReference type="eggNOG" id="COG0583">
    <property type="taxonomic scope" value="Bacteria"/>
</dbReference>
<evidence type="ECO:0000256" key="1">
    <source>
        <dbReference type="ARBA" id="ARBA00009437"/>
    </source>
</evidence>
<comment type="similarity">
    <text evidence="1">Belongs to the LysR transcriptional regulatory family.</text>
</comment>
<keyword evidence="4" id="KW-0804">Transcription</keyword>
<keyword evidence="3" id="KW-0238">DNA-binding</keyword>
<dbReference type="PANTHER" id="PTHR30537">
    <property type="entry name" value="HTH-TYPE TRANSCRIPTIONAL REGULATOR"/>
    <property type="match status" value="1"/>
</dbReference>
<organism evidence="6 7">
    <name type="scientific">Methylobacterium oryzae CBMB20</name>
    <dbReference type="NCBI Taxonomy" id="693986"/>
    <lineage>
        <taxon>Bacteria</taxon>
        <taxon>Pseudomonadati</taxon>
        <taxon>Pseudomonadota</taxon>
        <taxon>Alphaproteobacteria</taxon>
        <taxon>Hyphomicrobiales</taxon>
        <taxon>Methylobacteriaceae</taxon>
        <taxon>Methylobacterium</taxon>
    </lineage>
</organism>
<dbReference type="AlphaFoldDB" id="A0A089NTP1"/>
<dbReference type="Gene3D" id="1.10.10.10">
    <property type="entry name" value="Winged helix-like DNA-binding domain superfamily/Winged helix DNA-binding domain"/>
    <property type="match status" value="1"/>
</dbReference>
<gene>
    <name evidence="6" type="ORF">MOC_2115</name>
</gene>
<evidence type="ECO:0000259" key="5">
    <source>
        <dbReference type="PROSITE" id="PS50931"/>
    </source>
</evidence>
<dbReference type="Pfam" id="PF03466">
    <property type="entry name" value="LysR_substrate"/>
    <property type="match status" value="1"/>
</dbReference>
<feature type="domain" description="HTH lysR-type" evidence="5">
    <location>
        <begin position="1"/>
        <end position="59"/>
    </location>
</feature>
<dbReference type="InterPro" id="IPR000847">
    <property type="entry name" value="LysR_HTH_N"/>
</dbReference>
<dbReference type="InterPro" id="IPR058163">
    <property type="entry name" value="LysR-type_TF_proteobact-type"/>
</dbReference>
<dbReference type="EMBL" id="CP003811">
    <property type="protein sequence ID" value="AIQ89870.1"/>
    <property type="molecule type" value="Genomic_DNA"/>
</dbReference>
<dbReference type="FunFam" id="1.10.10.10:FF:000001">
    <property type="entry name" value="LysR family transcriptional regulator"/>
    <property type="match status" value="1"/>
</dbReference>